<dbReference type="InterPro" id="IPR012340">
    <property type="entry name" value="NA-bd_OB-fold"/>
</dbReference>
<dbReference type="InterPro" id="IPR022572">
    <property type="entry name" value="DNA_rep/recomb_RecO_N"/>
</dbReference>
<dbReference type="Pfam" id="PF11967">
    <property type="entry name" value="RecO_N"/>
    <property type="match status" value="1"/>
</dbReference>
<proteinExistence type="predicted"/>
<evidence type="ECO:0000259" key="4">
    <source>
        <dbReference type="Pfam" id="PF11967"/>
    </source>
</evidence>
<dbReference type="PANTHER" id="PTHR33991:SF1">
    <property type="entry name" value="DNA REPAIR PROTEIN RECO"/>
    <property type="match status" value="1"/>
</dbReference>
<accession>A0A5C6VPR4</accession>
<dbReference type="GO" id="GO:0006302">
    <property type="term" value="P:double-strand break repair"/>
    <property type="evidence" value="ECO:0007669"/>
    <property type="project" value="TreeGrafter"/>
</dbReference>
<feature type="domain" description="DNA replication/recombination mediator RecO N-terminal" evidence="4">
    <location>
        <begin position="1"/>
        <end position="74"/>
    </location>
</feature>
<comment type="caution">
    <text evidence="5">The sequence shown here is derived from an EMBL/GenBank/DDBJ whole genome shotgun (WGS) entry which is preliminary data.</text>
</comment>
<dbReference type="Gene3D" id="2.40.50.140">
    <property type="entry name" value="Nucleic acid-binding proteins"/>
    <property type="match status" value="1"/>
</dbReference>
<keyword evidence="6" id="KW-1185">Reference proteome</keyword>
<evidence type="ECO:0000313" key="6">
    <source>
        <dbReference type="Proteomes" id="UP000321168"/>
    </source>
</evidence>
<keyword evidence="1" id="KW-0227">DNA damage</keyword>
<keyword evidence="3" id="KW-0234">DNA repair</keyword>
<dbReference type="GO" id="GO:0043590">
    <property type="term" value="C:bacterial nucleoid"/>
    <property type="evidence" value="ECO:0007669"/>
    <property type="project" value="TreeGrafter"/>
</dbReference>
<dbReference type="InterPro" id="IPR003717">
    <property type="entry name" value="RecO"/>
</dbReference>
<evidence type="ECO:0000256" key="2">
    <source>
        <dbReference type="ARBA" id="ARBA00023172"/>
    </source>
</evidence>
<evidence type="ECO:0000256" key="1">
    <source>
        <dbReference type="ARBA" id="ARBA00022763"/>
    </source>
</evidence>
<keyword evidence="2" id="KW-0233">DNA recombination</keyword>
<protein>
    <recommendedName>
        <fullName evidence="4">DNA replication/recombination mediator RecO N-terminal domain-containing protein</fullName>
    </recommendedName>
</protein>
<dbReference type="Proteomes" id="UP000321168">
    <property type="component" value="Unassembled WGS sequence"/>
</dbReference>
<dbReference type="GO" id="GO:0006310">
    <property type="term" value="P:DNA recombination"/>
    <property type="evidence" value="ECO:0007669"/>
    <property type="project" value="UniProtKB-KW"/>
</dbReference>
<dbReference type="SUPFAM" id="SSF50249">
    <property type="entry name" value="Nucleic acid-binding proteins"/>
    <property type="match status" value="1"/>
</dbReference>
<dbReference type="RefSeq" id="WP_147012617.1">
    <property type="nucleotide sequence ID" value="NZ_VORB01000001.1"/>
</dbReference>
<organism evidence="5 6">
    <name type="scientific">Luteibaculum oceani</name>
    <dbReference type="NCBI Taxonomy" id="1294296"/>
    <lineage>
        <taxon>Bacteria</taxon>
        <taxon>Pseudomonadati</taxon>
        <taxon>Bacteroidota</taxon>
        <taxon>Flavobacteriia</taxon>
        <taxon>Flavobacteriales</taxon>
        <taxon>Luteibaculaceae</taxon>
        <taxon>Luteibaculum</taxon>
    </lineage>
</organism>
<dbReference type="PANTHER" id="PTHR33991">
    <property type="entry name" value="DNA REPAIR PROTEIN RECO"/>
    <property type="match status" value="1"/>
</dbReference>
<reference evidence="5 6" key="1">
    <citation type="submission" date="2019-08" db="EMBL/GenBank/DDBJ databases">
        <title>Genome of Luteibaculum oceani JCM 18817.</title>
        <authorList>
            <person name="Bowman J.P."/>
        </authorList>
    </citation>
    <scope>NUCLEOTIDE SEQUENCE [LARGE SCALE GENOMIC DNA]</scope>
    <source>
        <strain evidence="5 6">JCM 18817</strain>
    </source>
</reference>
<name>A0A5C6VPR4_9FLAO</name>
<gene>
    <name evidence="5" type="ORF">FRX97_01400</name>
</gene>
<evidence type="ECO:0000313" key="5">
    <source>
        <dbReference type="EMBL" id="TXC85308.1"/>
    </source>
</evidence>
<dbReference type="OrthoDB" id="9789152at2"/>
<dbReference type="EMBL" id="VORB01000001">
    <property type="protein sequence ID" value="TXC85308.1"/>
    <property type="molecule type" value="Genomic_DNA"/>
</dbReference>
<dbReference type="AlphaFoldDB" id="A0A5C6VPR4"/>
<evidence type="ECO:0000256" key="3">
    <source>
        <dbReference type="ARBA" id="ARBA00023204"/>
    </source>
</evidence>
<sequence length="235" mass="26643">MKKQKAIVLRSINHSESSLIVNLVGEHGDSLGLMAKGIKKSKRIQPVSISRPLSLVEIEYYPAKKGSLHLLKSYSDLYAQINMDRRPEVMCFRQFAAEMLLRFASQHPEGSEVFKIGAWAMEQLTLSTDLVEFPINFCNSVISVLGLQPDWHSFSEGDVLDFANGCFIGGVKYQPGQKEGSWGYWKILARESSERALKNGNERWMTLNLMLDYLSYHQPGFQNLKSLEIIRAVLL</sequence>